<gene>
    <name evidence="1" type="ORF">BECKLFY1418C_GA0070996_105518</name>
</gene>
<protein>
    <submittedName>
        <fullName evidence="1">Uncharacterized protein</fullName>
    </submittedName>
</protein>
<reference evidence="1" key="1">
    <citation type="submission" date="2019-02" db="EMBL/GenBank/DDBJ databases">
        <authorList>
            <person name="Gruber-Vodicka R. H."/>
            <person name="Seah K. B. B."/>
        </authorList>
    </citation>
    <scope>NUCLEOTIDE SEQUENCE</scope>
    <source>
        <strain evidence="1">BECK_BY7</strain>
    </source>
</reference>
<dbReference type="EMBL" id="CAADFN010000055">
    <property type="protein sequence ID" value="VFK19232.1"/>
    <property type="molecule type" value="Genomic_DNA"/>
</dbReference>
<evidence type="ECO:0000313" key="1">
    <source>
        <dbReference type="EMBL" id="VFK19232.1"/>
    </source>
</evidence>
<accession>A0A450WQA2</accession>
<dbReference type="AlphaFoldDB" id="A0A450WQA2"/>
<organism evidence="1">
    <name type="scientific">Candidatus Kentrum sp. LFY</name>
    <dbReference type="NCBI Taxonomy" id="2126342"/>
    <lineage>
        <taxon>Bacteria</taxon>
        <taxon>Pseudomonadati</taxon>
        <taxon>Pseudomonadota</taxon>
        <taxon>Gammaproteobacteria</taxon>
        <taxon>Candidatus Kentrum</taxon>
    </lineage>
</organism>
<proteinExistence type="predicted"/>
<sequence length="58" mass="6762">MTPYSQAFCLLDYRTVSYFGAGRGVDTDLRGFLGGLFFTVRKLITQEPKRDGWRRIQR</sequence>
<name>A0A450WQA2_9GAMM</name>